<gene>
    <name evidence="1" type="ORF">LCGC14_1970370</name>
</gene>
<dbReference type="AlphaFoldDB" id="A0A0F9G074"/>
<reference evidence="1" key="1">
    <citation type="journal article" date="2015" name="Nature">
        <title>Complex archaea that bridge the gap between prokaryotes and eukaryotes.</title>
        <authorList>
            <person name="Spang A."/>
            <person name="Saw J.H."/>
            <person name="Jorgensen S.L."/>
            <person name="Zaremba-Niedzwiedzka K."/>
            <person name="Martijn J."/>
            <person name="Lind A.E."/>
            <person name="van Eijk R."/>
            <person name="Schleper C."/>
            <person name="Guy L."/>
            <person name="Ettema T.J."/>
        </authorList>
    </citation>
    <scope>NUCLEOTIDE SEQUENCE</scope>
</reference>
<evidence type="ECO:0000313" key="1">
    <source>
        <dbReference type="EMBL" id="KKL83876.1"/>
    </source>
</evidence>
<sequence length="53" mass="6209">MTKRTEWKVVTHIPWFNHSMRFDTEDEARTWVLNVIGPNPKPGTVTVEEVEAK</sequence>
<comment type="caution">
    <text evidence="1">The sequence shown here is derived from an EMBL/GenBank/DDBJ whole genome shotgun (WGS) entry which is preliminary data.</text>
</comment>
<name>A0A0F9G074_9ZZZZ</name>
<accession>A0A0F9G074</accession>
<dbReference type="EMBL" id="LAZR01021857">
    <property type="protein sequence ID" value="KKL83876.1"/>
    <property type="molecule type" value="Genomic_DNA"/>
</dbReference>
<protein>
    <submittedName>
        <fullName evidence="1">Uncharacterized protein</fullName>
    </submittedName>
</protein>
<proteinExistence type="predicted"/>
<organism evidence="1">
    <name type="scientific">marine sediment metagenome</name>
    <dbReference type="NCBI Taxonomy" id="412755"/>
    <lineage>
        <taxon>unclassified sequences</taxon>
        <taxon>metagenomes</taxon>
        <taxon>ecological metagenomes</taxon>
    </lineage>
</organism>